<keyword evidence="7 10" id="KW-0472">Membrane</keyword>
<feature type="transmembrane region" description="Helical" evidence="10">
    <location>
        <begin position="68"/>
        <end position="86"/>
    </location>
</feature>
<gene>
    <name evidence="12" type="primary">Or23a</name>
</gene>
<dbReference type="GO" id="GO:0007165">
    <property type="term" value="P:signal transduction"/>
    <property type="evidence" value="ECO:0007669"/>
    <property type="project" value="UniProtKB-KW"/>
</dbReference>
<comment type="subcellular location">
    <subcellularLocation>
        <location evidence="1 10">Cell membrane</location>
        <topology evidence="1 10">Multi-pass membrane protein</topology>
    </subcellularLocation>
</comment>
<reference evidence="11" key="1">
    <citation type="submission" date="2025-05" db="UniProtKB">
        <authorList>
            <consortium name="RefSeq"/>
        </authorList>
    </citation>
    <scope>NUCLEOTIDE SEQUENCE [LARGE SCALE GENOMIC DNA]</scope>
    <source>
        <strain evidence="11">14028-0561.14</strain>
    </source>
</reference>
<feature type="transmembrane region" description="Helical" evidence="10">
    <location>
        <begin position="124"/>
        <end position="145"/>
    </location>
</feature>
<protein>
    <recommendedName>
        <fullName evidence="10">Odorant receptor</fullName>
    </recommendedName>
</protein>
<dbReference type="InterPro" id="IPR004117">
    <property type="entry name" value="7tm6_olfct_rcpt"/>
</dbReference>
<evidence type="ECO:0000256" key="10">
    <source>
        <dbReference type="RuleBase" id="RU351113"/>
    </source>
</evidence>
<feature type="transmembrane region" description="Helical" evidence="10">
    <location>
        <begin position="165"/>
        <end position="184"/>
    </location>
</feature>
<dbReference type="GO" id="GO:0005549">
    <property type="term" value="F:odorant binding"/>
    <property type="evidence" value="ECO:0007669"/>
    <property type="project" value="InterPro"/>
</dbReference>
<sequence length="380" mass="43832">MLSVNEKFRIDYYRLQVGAWRILGALDLSNGNYLGWAMFLNFFVSMLVPLLLLSLFSFETPLENITNFSLTITSLSTILKFGMYVLKLFKLTEMRQVIAQLDSRVSGEEQVRYHRQMAKHLQRLSRIFLVTYLTVMVNTAGSFLFRSERSLPFPLWFPFDWRHSTVAYVAVVLFQEVGIFCQILQNFVDDSFPPLALYLIAEQCHLLIMRISCIGYGPATQRANEKELVDCINDQNDLYSLLELTRSLISGPMMIQFIVIAVNIALTMFGLVSYVDTVQDRVYYVTFLWGITLQTYPLCYYGTMVADSFASLHYAVFCSNWTVQSSSYRSNMLIMAERTKRRQQLLAGAIFPIHISTFAVICKGAYSFFTIMHDRVDNEK</sequence>
<dbReference type="Pfam" id="PF02949">
    <property type="entry name" value="7tm_6"/>
    <property type="match status" value="1"/>
</dbReference>
<dbReference type="GO" id="GO:0004984">
    <property type="term" value="F:olfactory receptor activity"/>
    <property type="evidence" value="ECO:0007669"/>
    <property type="project" value="InterPro"/>
</dbReference>
<organism evidence="11 12">
    <name type="scientific">Drosophila kikkawai</name>
    <name type="common">Fruit fly</name>
    <dbReference type="NCBI Taxonomy" id="30033"/>
    <lineage>
        <taxon>Eukaryota</taxon>
        <taxon>Metazoa</taxon>
        <taxon>Ecdysozoa</taxon>
        <taxon>Arthropoda</taxon>
        <taxon>Hexapoda</taxon>
        <taxon>Insecta</taxon>
        <taxon>Pterygota</taxon>
        <taxon>Neoptera</taxon>
        <taxon>Endopterygota</taxon>
        <taxon>Diptera</taxon>
        <taxon>Brachycera</taxon>
        <taxon>Muscomorpha</taxon>
        <taxon>Ephydroidea</taxon>
        <taxon>Drosophilidae</taxon>
        <taxon>Drosophila</taxon>
        <taxon>Sophophora</taxon>
    </lineage>
</organism>
<keyword evidence="11" id="KW-1185">Reference proteome</keyword>
<evidence type="ECO:0000256" key="6">
    <source>
        <dbReference type="ARBA" id="ARBA00022989"/>
    </source>
</evidence>
<keyword evidence="4 10" id="KW-0812">Transmembrane</keyword>
<feature type="transmembrane region" description="Helical" evidence="10">
    <location>
        <begin position="344"/>
        <end position="366"/>
    </location>
</feature>
<dbReference type="PANTHER" id="PTHR21137:SF35">
    <property type="entry name" value="ODORANT RECEPTOR 19A-RELATED"/>
    <property type="match status" value="1"/>
</dbReference>
<evidence type="ECO:0000256" key="7">
    <source>
        <dbReference type="ARBA" id="ARBA00023136"/>
    </source>
</evidence>
<evidence type="ECO:0000256" key="1">
    <source>
        <dbReference type="ARBA" id="ARBA00004651"/>
    </source>
</evidence>
<keyword evidence="6 10" id="KW-1133">Transmembrane helix</keyword>
<comment type="similarity">
    <text evidence="10">Belongs to the insect chemoreceptor superfamily. Heteromeric odorant receptor channel (TC 1.A.69) family.</text>
</comment>
<evidence type="ECO:0000256" key="3">
    <source>
        <dbReference type="ARBA" id="ARBA00022606"/>
    </source>
</evidence>
<name>A0A6P4IB09_DROKI</name>
<accession>A0A6P4IB09</accession>
<feature type="transmembrane region" description="Helical" evidence="10">
    <location>
        <begin position="282"/>
        <end position="298"/>
    </location>
</feature>
<evidence type="ECO:0000256" key="5">
    <source>
        <dbReference type="ARBA" id="ARBA00022725"/>
    </source>
</evidence>
<evidence type="ECO:0000256" key="8">
    <source>
        <dbReference type="ARBA" id="ARBA00023170"/>
    </source>
</evidence>
<keyword evidence="2" id="KW-1003">Cell membrane</keyword>
<keyword evidence="8 10" id="KW-0675">Receptor</keyword>
<keyword evidence="9 10" id="KW-0807">Transducer</keyword>
<feature type="transmembrane region" description="Helical" evidence="10">
    <location>
        <begin position="253"/>
        <end position="275"/>
    </location>
</feature>
<evidence type="ECO:0000313" key="12">
    <source>
        <dbReference type="RefSeq" id="XP_017026102.1"/>
    </source>
</evidence>
<evidence type="ECO:0000256" key="2">
    <source>
        <dbReference type="ARBA" id="ARBA00022475"/>
    </source>
</evidence>
<dbReference type="Proteomes" id="UP001652661">
    <property type="component" value="Chromosome 2L"/>
</dbReference>
<dbReference type="RefSeq" id="XP_017026102.1">
    <property type="nucleotide sequence ID" value="XM_017170613.3"/>
</dbReference>
<evidence type="ECO:0000256" key="9">
    <source>
        <dbReference type="ARBA" id="ARBA00023224"/>
    </source>
</evidence>
<evidence type="ECO:0000256" key="4">
    <source>
        <dbReference type="ARBA" id="ARBA00022692"/>
    </source>
</evidence>
<feature type="transmembrane region" description="Helical" evidence="10">
    <location>
        <begin position="33"/>
        <end position="56"/>
    </location>
</feature>
<dbReference type="OrthoDB" id="7548151at2759"/>
<proteinExistence type="inferred from homology"/>
<reference evidence="12" key="2">
    <citation type="submission" date="2025-08" db="UniProtKB">
        <authorList>
            <consortium name="RefSeq"/>
        </authorList>
    </citation>
    <scope>IDENTIFICATION</scope>
    <source>
        <strain evidence="12">14028-0561.14</strain>
        <tissue evidence="12">Whole fly</tissue>
    </source>
</reference>
<dbReference type="GO" id="GO:0005886">
    <property type="term" value="C:plasma membrane"/>
    <property type="evidence" value="ECO:0007669"/>
    <property type="project" value="UniProtKB-SubCell"/>
</dbReference>
<dbReference type="PANTHER" id="PTHR21137">
    <property type="entry name" value="ODORANT RECEPTOR"/>
    <property type="match status" value="1"/>
</dbReference>
<evidence type="ECO:0000313" key="11">
    <source>
        <dbReference type="Proteomes" id="UP001652661"/>
    </source>
</evidence>
<keyword evidence="3 10" id="KW-0716">Sensory transduction</keyword>
<keyword evidence="5 10" id="KW-0552">Olfaction</keyword>
<dbReference type="AlphaFoldDB" id="A0A6P4IB09"/>